<sequence>MLTHTTEPGGNVHTEKFDAAISLCSMALQKPSRDTTATSSLPTGTGAAAERMQQNQDSQSQLGKRLARLVSSGNSDGESNESKDKSAKAPKKRRTRKWEPRVTLDEMKRLMAVSAQCMAVIVLRSPQVGIPILLVWSEDIWTCFRHRPKKNGGRTTNALSIKRKFYQWYEKGSE</sequence>
<reference evidence="2 3" key="1">
    <citation type="journal article" date="2012" name="Genome Biol.">
        <title>Genome and low-iron response of an oceanic diatom adapted to chronic iron limitation.</title>
        <authorList>
            <person name="Lommer M."/>
            <person name="Specht M."/>
            <person name="Roy A.S."/>
            <person name="Kraemer L."/>
            <person name="Andreson R."/>
            <person name="Gutowska M.A."/>
            <person name="Wolf J."/>
            <person name="Bergner S.V."/>
            <person name="Schilhabel M.B."/>
            <person name="Klostermeier U.C."/>
            <person name="Beiko R.G."/>
            <person name="Rosenstiel P."/>
            <person name="Hippler M."/>
            <person name="Laroche J."/>
        </authorList>
    </citation>
    <scope>NUCLEOTIDE SEQUENCE [LARGE SCALE GENOMIC DNA]</scope>
    <source>
        <strain evidence="2 3">CCMP1005</strain>
    </source>
</reference>
<dbReference type="AlphaFoldDB" id="K0SFW8"/>
<proteinExistence type="predicted"/>
<feature type="compositionally biased region" description="Polar residues" evidence="1">
    <location>
        <begin position="52"/>
        <end position="62"/>
    </location>
</feature>
<protein>
    <submittedName>
        <fullName evidence="2">Uncharacterized protein</fullName>
    </submittedName>
</protein>
<evidence type="ECO:0000313" key="3">
    <source>
        <dbReference type="Proteomes" id="UP000266841"/>
    </source>
</evidence>
<comment type="caution">
    <text evidence="2">The sequence shown here is derived from an EMBL/GenBank/DDBJ whole genome shotgun (WGS) entry which is preliminary data.</text>
</comment>
<evidence type="ECO:0000256" key="1">
    <source>
        <dbReference type="SAM" id="MobiDB-lite"/>
    </source>
</evidence>
<name>K0SFW8_THAOC</name>
<accession>K0SFW8</accession>
<dbReference type="EMBL" id="AGNL01017881">
    <property type="protein sequence ID" value="EJK63914.1"/>
    <property type="molecule type" value="Genomic_DNA"/>
</dbReference>
<gene>
    <name evidence="2" type="ORF">THAOC_15404</name>
</gene>
<keyword evidence="3" id="KW-1185">Reference proteome</keyword>
<feature type="region of interest" description="Disordered" evidence="1">
    <location>
        <begin position="30"/>
        <end position="100"/>
    </location>
</feature>
<feature type="compositionally biased region" description="Polar residues" evidence="1">
    <location>
        <begin position="34"/>
        <end position="43"/>
    </location>
</feature>
<evidence type="ECO:0000313" key="2">
    <source>
        <dbReference type="EMBL" id="EJK63914.1"/>
    </source>
</evidence>
<dbReference type="Proteomes" id="UP000266841">
    <property type="component" value="Unassembled WGS sequence"/>
</dbReference>
<organism evidence="2 3">
    <name type="scientific">Thalassiosira oceanica</name>
    <name type="common">Marine diatom</name>
    <dbReference type="NCBI Taxonomy" id="159749"/>
    <lineage>
        <taxon>Eukaryota</taxon>
        <taxon>Sar</taxon>
        <taxon>Stramenopiles</taxon>
        <taxon>Ochrophyta</taxon>
        <taxon>Bacillariophyta</taxon>
        <taxon>Coscinodiscophyceae</taxon>
        <taxon>Thalassiosirophycidae</taxon>
        <taxon>Thalassiosirales</taxon>
        <taxon>Thalassiosiraceae</taxon>
        <taxon>Thalassiosira</taxon>
    </lineage>
</organism>